<comment type="similarity">
    <text evidence="1">Belongs to the ROK (NagC/XylR) family.</text>
</comment>
<dbReference type="AlphaFoldDB" id="A0A1M6TBV4"/>
<accession>A0A1M6TBV4</accession>
<dbReference type="PANTHER" id="PTHR18964">
    <property type="entry name" value="ROK (REPRESSOR, ORF, KINASE) FAMILY"/>
    <property type="match status" value="1"/>
</dbReference>
<evidence type="ECO:0000313" key="2">
    <source>
        <dbReference type="EMBL" id="SHK54316.1"/>
    </source>
</evidence>
<name>A0A1M6TBV4_9FLAO</name>
<organism evidence="2 3">
    <name type="scientific">Epilithonimonas mollis</name>
    <dbReference type="NCBI Taxonomy" id="216903"/>
    <lineage>
        <taxon>Bacteria</taxon>
        <taxon>Pseudomonadati</taxon>
        <taxon>Bacteroidota</taxon>
        <taxon>Flavobacteriia</taxon>
        <taxon>Flavobacteriales</taxon>
        <taxon>Weeksellaceae</taxon>
        <taxon>Chryseobacterium group</taxon>
        <taxon>Epilithonimonas</taxon>
    </lineage>
</organism>
<sequence>MVYNIKIMQNIIGIDIGGSHITLAQVDPKNRKVISSTYVRDTVDSLDKQDKILSVWVSAIEKAAKKLNFNNLLIGIAMPGSFDYENGISLMLQGKFIDIYKVNIKEELAKRLCISTQQIHFLNDAVAFLEGEVYGGCVGGFQKIFGVTLGTGLGTTFFNSTFATDENLWNKPMKDSISEDYLATRWFVKRYADLTGKTISGSKDLQLKSKEIQSRIFEEFADSFAEFIAKYVKPYNPEVLVIGGNITKAYPHFEKRFNENLIKNNIFLQVKISEIFEDAAILGAASYALKKVKDQ</sequence>
<dbReference type="Pfam" id="PF00480">
    <property type="entry name" value="ROK"/>
    <property type="match status" value="2"/>
</dbReference>
<keyword evidence="3" id="KW-1185">Reference proteome</keyword>
<reference evidence="3" key="1">
    <citation type="submission" date="2016-11" db="EMBL/GenBank/DDBJ databases">
        <authorList>
            <person name="Varghese N."/>
            <person name="Submissions S."/>
        </authorList>
    </citation>
    <scope>NUCLEOTIDE SEQUENCE [LARGE SCALE GENOMIC DNA]</scope>
    <source>
        <strain evidence="3">DSM 18016</strain>
    </source>
</reference>
<keyword evidence="2" id="KW-0418">Kinase</keyword>
<dbReference type="EMBL" id="FRAM01000003">
    <property type="protein sequence ID" value="SHK54316.1"/>
    <property type="molecule type" value="Genomic_DNA"/>
</dbReference>
<evidence type="ECO:0000313" key="3">
    <source>
        <dbReference type="Proteomes" id="UP000184498"/>
    </source>
</evidence>
<dbReference type="InterPro" id="IPR000600">
    <property type="entry name" value="ROK"/>
</dbReference>
<dbReference type="GO" id="GO:0016301">
    <property type="term" value="F:kinase activity"/>
    <property type="evidence" value="ECO:0007669"/>
    <property type="project" value="UniProtKB-KW"/>
</dbReference>
<dbReference type="SUPFAM" id="SSF53067">
    <property type="entry name" value="Actin-like ATPase domain"/>
    <property type="match status" value="1"/>
</dbReference>
<dbReference type="Proteomes" id="UP000184498">
    <property type="component" value="Unassembled WGS sequence"/>
</dbReference>
<gene>
    <name evidence="2" type="ORF">SAMN05444371_2770</name>
</gene>
<dbReference type="InterPro" id="IPR043129">
    <property type="entry name" value="ATPase_NBD"/>
</dbReference>
<proteinExistence type="inferred from homology"/>
<evidence type="ECO:0000256" key="1">
    <source>
        <dbReference type="ARBA" id="ARBA00006479"/>
    </source>
</evidence>
<keyword evidence="2" id="KW-0808">Transferase</keyword>
<dbReference type="STRING" id="216903.SAMN05444371_2770"/>
<protein>
    <submittedName>
        <fullName evidence="2">Glucokinase</fullName>
    </submittedName>
</protein>
<dbReference type="PANTHER" id="PTHR18964:SF149">
    <property type="entry name" value="BIFUNCTIONAL UDP-N-ACETYLGLUCOSAMINE 2-EPIMERASE_N-ACETYLMANNOSAMINE KINASE"/>
    <property type="match status" value="1"/>
</dbReference>
<dbReference type="Gene3D" id="3.30.420.40">
    <property type="match status" value="2"/>
</dbReference>